<evidence type="ECO:0000256" key="1">
    <source>
        <dbReference type="ARBA" id="ARBA00005664"/>
    </source>
</evidence>
<organism evidence="5 7">
    <name type="scientific">Sungouiella intermedia</name>
    <dbReference type="NCBI Taxonomy" id="45354"/>
    <lineage>
        <taxon>Eukaryota</taxon>
        <taxon>Fungi</taxon>
        <taxon>Dikarya</taxon>
        <taxon>Ascomycota</taxon>
        <taxon>Saccharomycotina</taxon>
        <taxon>Pichiomycetes</taxon>
        <taxon>Metschnikowiaceae</taxon>
        <taxon>Sungouiella</taxon>
    </lineage>
</organism>
<dbReference type="GO" id="GO:0000136">
    <property type="term" value="C:mannan polymerase complex"/>
    <property type="evidence" value="ECO:0007669"/>
    <property type="project" value="TreeGrafter"/>
</dbReference>
<sequence>MLGGIRFRPKSSRSSYRDEGGFLPAPASFSRIRSSKGNAWILVLLGLFLFWVFDPISLFAPRFTSPDYPSPHPFGSLHTIGSTSKYLYPPIEDAPLLRELGLSKLFKETRVRDANVPEVENTVFHSLNVDDDPDPVKQKAKEDTQNLISAHDRAKNAFKNQEKVVYRPKSKADYPKVVIVTAVDFQMYGLDYLAKVVQNRVNYAHAQNYGVYVRWYQEFVPILNSKQFLTAKERAKWVRLYCLRAAMFAFPEAEWFWYLDQDGLIANEKVNLIDYLLNRDDLSSSAIREQPVIPPYGLIKTYKTLQPENVRLVFTQSETKIETNSFIVKNDVIGRGIIDIWSDKLFLNYNNFPHGPDSAITHILQWHPFVLSKTVIVPARMINSLHSEEKLPENAKGSDYIHYFTGDLAVQWSSVGSPEESAKLLKEYTSRDKKAAPK</sequence>
<dbReference type="Proteomes" id="UP000182334">
    <property type="component" value="Chromosome III"/>
</dbReference>
<evidence type="ECO:0000313" key="8">
    <source>
        <dbReference type="Proteomes" id="UP000182334"/>
    </source>
</evidence>
<evidence type="ECO:0000256" key="4">
    <source>
        <dbReference type="SAM" id="Phobius"/>
    </source>
</evidence>
<dbReference type="GO" id="GO:0000009">
    <property type="term" value="F:alpha-1,6-mannosyltransferase activity"/>
    <property type="evidence" value="ECO:0007669"/>
    <property type="project" value="TreeGrafter"/>
</dbReference>
<dbReference type="Gene3D" id="3.90.550.10">
    <property type="entry name" value="Spore Coat Polysaccharide Biosynthesis Protein SpsA, Chain A"/>
    <property type="match status" value="1"/>
</dbReference>
<dbReference type="PANTHER" id="PTHR31306:SF10">
    <property type="entry name" value="ALPHA-1,6-MANNOSYLTRANSFERASE MNN11-RELATED"/>
    <property type="match status" value="1"/>
</dbReference>
<dbReference type="Proteomes" id="UP000182259">
    <property type="component" value="Chromosome I"/>
</dbReference>
<dbReference type="Pfam" id="PF05637">
    <property type="entry name" value="Glyco_transf_34"/>
    <property type="match status" value="1"/>
</dbReference>
<evidence type="ECO:0000313" key="7">
    <source>
        <dbReference type="Proteomes" id="UP000182259"/>
    </source>
</evidence>
<dbReference type="PANTHER" id="PTHR31306">
    <property type="entry name" value="ALPHA-1,6-MANNOSYLTRANSFERASE MNN11-RELATED"/>
    <property type="match status" value="1"/>
</dbReference>
<evidence type="ECO:0000313" key="5">
    <source>
        <dbReference type="EMBL" id="SGZ48570.1"/>
    </source>
</evidence>
<dbReference type="InterPro" id="IPR008630">
    <property type="entry name" value="Glyco_trans_34"/>
</dbReference>
<keyword evidence="4" id="KW-0812">Transmembrane</keyword>
<evidence type="ECO:0000256" key="3">
    <source>
        <dbReference type="ARBA" id="ARBA00022679"/>
    </source>
</evidence>
<comment type="similarity">
    <text evidence="1">Belongs to the glycosyltransferase 34 family.</text>
</comment>
<dbReference type="EMBL" id="LT635764">
    <property type="protein sequence ID" value="SGZ48570.1"/>
    <property type="molecule type" value="Genomic_DNA"/>
</dbReference>
<accession>A0A1L0CY26</accession>
<dbReference type="AlphaFoldDB" id="A0A1L0CY26"/>
<keyword evidence="4" id="KW-1133">Transmembrane helix</keyword>
<dbReference type="STRING" id="45354.A0A1L0CY26"/>
<gene>
    <name evidence="5" type="ORF">SAMEA4029009_CIC11G00000005704</name>
    <name evidence="6" type="ORF">SAMEA4029010_CIC11G00000001100</name>
</gene>
<dbReference type="OrthoDB" id="205108at2759"/>
<dbReference type="GO" id="GO:0006487">
    <property type="term" value="P:protein N-linked glycosylation"/>
    <property type="evidence" value="ECO:0007669"/>
    <property type="project" value="TreeGrafter"/>
</dbReference>
<evidence type="ECO:0000256" key="2">
    <source>
        <dbReference type="ARBA" id="ARBA00022676"/>
    </source>
</evidence>
<feature type="transmembrane region" description="Helical" evidence="4">
    <location>
        <begin position="39"/>
        <end position="60"/>
    </location>
</feature>
<protein>
    <submittedName>
        <fullName evidence="6">CIC11C00000001100</fullName>
    </submittedName>
    <submittedName>
        <fullName evidence="5">CIC11C00000005704</fullName>
    </submittedName>
</protein>
<name>A0A1L0CY26_9ASCO</name>
<keyword evidence="3" id="KW-0808">Transferase</keyword>
<reference evidence="7 8" key="1">
    <citation type="submission" date="2016-10" db="EMBL/GenBank/DDBJ databases">
        <authorList>
            <person name="de Groot N.N."/>
        </authorList>
    </citation>
    <scope>NUCLEOTIDE SEQUENCE [LARGE SCALE GENOMIC DNA]</scope>
    <source>
        <strain evidence="6 8">CBS 141442</strain>
        <strain evidence="5 7">PYCC 4715</strain>
    </source>
</reference>
<keyword evidence="8" id="KW-1185">Reference proteome</keyword>
<dbReference type="EMBL" id="LT635758">
    <property type="protein sequence ID" value="SGZ52451.1"/>
    <property type="molecule type" value="Genomic_DNA"/>
</dbReference>
<keyword evidence="2" id="KW-0328">Glycosyltransferase</keyword>
<dbReference type="InterPro" id="IPR029044">
    <property type="entry name" value="Nucleotide-diphossugar_trans"/>
</dbReference>
<proteinExistence type="inferred from homology"/>
<evidence type="ECO:0000313" key="6">
    <source>
        <dbReference type="EMBL" id="SGZ52451.1"/>
    </source>
</evidence>
<keyword evidence="4" id="KW-0472">Membrane</keyword>